<evidence type="ECO:0000256" key="6">
    <source>
        <dbReference type="ARBA" id="ARBA00023136"/>
    </source>
</evidence>
<dbReference type="OrthoDB" id="9806409at2"/>
<feature type="domain" description="ABC transmembrane type-1" evidence="8">
    <location>
        <begin position="97"/>
        <end position="308"/>
    </location>
</feature>
<evidence type="ECO:0000256" key="4">
    <source>
        <dbReference type="ARBA" id="ARBA00022692"/>
    </source>
</evidence>
<reference evidence="9 10" key="1">
    <citation type="submission" date="2019-02" db="EMBL/GenBank/DDBJ databases">
        <authorList>
            <person name="Fomenkov A."/>
            <person name="Dubinina G."/>
            <person name="Grabovich M."/>
            <person name="Vincze T."/>
            <person name="Roberts R.J."/>
        </authorList>
    </citation>
    <scope>NUCLEOTIDE SEQUENCE [LARGE SCALE GENOMIC DNA]</scope>
    <source>
        <strain evidence="9 10">P</strain>
    </source>
</reference>
<comment type="subcellular location">
    <subcellularLocation>
        <location evidence="1 7">Cell membrane</location>
        <topology evidence="1 7">Multi-pass membrane protein</topology>
    </subcellularLocation>
</comment>
<gene>
    <name evidence="9" type="ORF">EW093_14620</name>
</gene>
<evidence type="ECO:0000256" key="7">
    <source>
        <dbReference type="RuleBase" id="RU363032"/>
    </source>
</evidence>
<dbReference type="Gene3D" id="1.10.3720.10">
    <property type="entry name" value="MetI-like"/>
    <property type="match status" value="1"/>
</dbReference>
<dbReference type="PROSITE" id="PS50928">
    <property type="entry name" value="ABC_TM1"/>
    <property type="match status" value="1"/>
</dbReference>
<evidence type="ECO:0000256" key="1">
    <source>
        <dbReference type="ARBA" id="ARBA00004651"/>
    </source>
</evidence>
<dbReference type="GO" id="GO:0055085">
    <property type="term" value="P:transmembrane transport"/>
    <property type="evidence" value="ECO:0007669"/>
    <property type="project" value="InterPro"/>
</dbReference>
<dbReference type="KEGG" id="sper:EW093_14620"/>
<feature type="transmembrane region" description="Helical" evidence="7">
    <location>
        <begin position="189"/>
        <end position="207"/>
    </location>
</feature>
<organism evidence="9 10">
    <name type="scientific">Thiospirochaeta perfilievii</name>
    <dbReference type="NCBI Taxonomy" id="252967"/>
    <lineage>
        <taxon>Bacteria</taxon>
        <taxon>Pseudomonadati</taxon>
        <taxon>Spirochaetota</taxon>
        <taxon>Spirochaetia</taxon>
        <taxon>Spirochaetales</taxon>
        <taxon>Spirochaetaceae</taxon>
        <taxon>Thiospirochaeta</taxon>
    </lineage>
</organism>
<evidence type="ECO:0000259" key="8">
    <source>
        <dbReference type="PROSITE" id="PS50928"/>
    </source>
</evidence>
<feature type="transmembrane region" description="Helical" evidence="7">
    <location>
        <begin position="97"/>
        <end position="120"/>
    </location>
</feature>
<sequence>MKNFIIRRLLLSVLILFGVSMIIYTIVRMMPGDYISSITAGNPMVTPEKIARLRMLYGLDTGVVEGYFKWLSQAIRGNFGDSFIYRKPVAEIISSKMWTSFSLAFTAFILEIIIAVPLGIISATRQYSKTDYAVTTVALVGISLPTFFFAAILQRVFSMELGLLPLQGMVTARYDYQGFMLFLDIAKHFILPITVFVITGVGSLMRYSRTNMLEVLNADYVRTARAKGLSEQTVIYKHAFRNTLIPIVTLIGGSLPGLFSGAIITEGIFAIDGLGRTALIALRMGDIPFIMAFNMFLAVLTLLGTIIADILYAVVDPRVRLS</sequence>
<evidence type="ECO:0000256" key="5">
    <source>
        <dbReference type="ARBA" id="ARBA00022989"/>
    </source>
</evidence>
<keyword evidence="10" id="KW-1185">Reference proteome</keyword>
<dbReference type="Pfam" id="PF00528">
    <property type="entry name" value="BPD_transp_1"/>
    <property type="match status" value="1"/>
</dbReference>
<dbReference type="EMBL" id="CP035807">
    <property type="protein sequence ID" value="QEN05882.1"/>
    <property type="molecule type" value="Genomic_DNA"/>
</dbReference>
<proteinExistence type="inferred from homology"/>
<dbReference type="InterPro" id="IPR035906">
    <property type="entry name" value="MetI-like_sf"/>
</dbReference>
<keyword evidence="3" id="KW-1003">Cell membrane</keyword>
<name>A0A5C1QI05_9SPIO</name>
<evidence type="ECO:0000256" key="3">
    <source>
        <dbReference type="ARBA" id="ARBA00022475"/>
    </source>
</evidence>
<keyword evidence="4 7" id="KW-0812">Transmembrane</keyword>
<evidence type="ECO:0000313" key="10">
    <source>
        <dbReference type="Proteomes" id="UP000323824"/>
    </source>
</evidence>
<feature type="transmembrane region" description="Helical" evidence="7">
    <location>
        <begin position="244"/>
        <end position="269"/>
    </location>
</feature>
<keyword evidence="6 7" id="KW-0472">Membrane</keyword>
<feature type="transmembrane region" description="Helical" evidence="7">
    <location>
        <begin position="289"/>
        <end position="315"/>
    </location>
</feature>
<dbReference type="AlphaFoldDB" id="A0A5C1QI05"/>
<evidence type="ECO:0000313" key="9">
    <source>
        <dbReference type="EMBL" id="QEN05882.1"/>
    </source>
</evidence>
<comment type="similarity">
    <text evidence="7">Belongs to the binding-protein-dependent transport system permease family.</text>
</comment>
<dbReference type="CDD" id="cd06261">
    <property type="entry name" value="TM_PBP2"/>
    <property type="match status" value="1"/>
</dbReference>
<protein>
    <submittedName>
        <fullName evidence="9">ABC transporter permease</fullName>
    </submittedName>
</protein>
<evidence type="ECO:0000256" key="2">
    <source>
        <dbReference type="ARBA" id="ARBA00022448"/>
    </source>
</evidence>
<dbReference type="GO" id="GO:0005886">
    <property type="term" value="C:plasma membrane"/>
    <property type="evidence" value="ECO:0007669"/>
    <property type="project" value="UniProtKB-SubCell"/>
</dbReference>
<dbReference type="InterPro" id="IPR045621">
    <property type="entry name" value="BPD_transp_1_N"/>
</dbReference>
<accession>A0A5C1QI05</accession>
<reference evidence="9 10" key="2">
    <citation type="submission" date="2019-09" db="EMBL/GenBank/DDBJ databases">
        <title>Complete Genome Sequence and Methylome Analysis of free living Spirochaetas.</title>
        <authorList>
            <person name="Leshcheva N."/>
            <person name="Mikheeva N."/>
        </authorList>
    </citation>
    <scope>NUCLEOTIDE SEQUENCE [LARGE SCALE GENOMIC DNA]</scope>
    <source>
        <strain evidence="9 10">P</strain>
    </source>
</reference>
<dbReference type="Proteomes" id="UP000323824">
    <property type="component" value="Chromosome"/>
</dbReference>
<feature type="transmembrane region" description="Helical" evidence="7">
    <location>
        <begin position="9"/>
        <end position="27"/>
    </location>
</feature>
<dbReference type="PANTHER" id="PTHR30465:SF0">
    <property type="entry name" value="OLIGOPEPTIDE TRANSPORT SYSTEM PERMEASE PROTEIN APPB"/>
    <property type="match status" value="1"/>
</dbReference>
<feature type="transmembrane region" description="Helical" evidence="7">
    <location>
        <begin position="132"/>
        <end position="153"/>
    </location>
</feature>
<dbReference type="InterPro" id="IPR000515">
    <property type="entry name" value="MetI-like"/>
</dbReference>
<keyword evidence="5 7" id="KW-1133">Transmembrane helix</keyword>
<dbReference type="SUPFAM" id="SSF161098">
    <property type="entry name" value="MetI-like"/>
    <property type="match status" value="1"/>
</dbReference>
<dbReference type="Pfam" id="PF19300">
    <property type="entry name" value="BPD_transp_1_N"/>
    <property type="match status" value="1"/>
</dbReference>
<dbReference type="PANTHER" id="PTHR30465">
    <property type="entry name" value="INNER MEMBRANE ABC TRANSPORTER"/>
    <property type="match status" value="1"/>
</dbReference>
<keyword evidence="2 7" id="KW-0813">Transport</keyword>